<evidence type="ECO:0000256" key="1">
    <source>
        <dbReference type="ARBA" id="ARBA00004496"/>
    </source>
</evidence>
<evidence type="ECO:0000256" key="7">
    <source>
        <dbReference type="ARBA" id="ARBA00037368"/>
    </source>
</evidence>
<organism evidence="11 12">
    <name type="scientific">Durusdinium trenchii</name>
    <dbReference type="NCBI Taxonomy" id="1381693"/>
    <lineage>
        <taxon>Eukaryota</taxon>
        <taxon>Sar</taxon>
        <taxon>Alveolata</taxon>
        <taxon>Dinophyceae</taxon>
        <taxon>Suessiales</taxon>
        <taxon>Symbiodiniaceae</taxon>
        <taxon>Durusdinium</taxon>
    </lineage>
</organism>
<accession>A0ABP0LDU2</accession>
<evidence type="ECO:0000256" key="3">
    <source>
        <dbReference type="ARBA" id="ARBA00022490"/>
    </source>
</evidence>
<dbReference type="Gene3D" id="3.90.1200.10">
    <property type="match status" value="1"/>
</dbReference>
<dbReference type="EMBL" id="CAXAMN010012125">
    <property type="protein sequence ID" value="CAK9037334.1"/>
    <property type="molecule type" value="Genomic_DNA"/>
</dbReference>
<comment type="subcellular location">
    <subcellularLocation>
        <location evidence="1">Cytoplasm</location>
    </subcellularLocation>
</comment>
<proteinExistence type="inferred from homology"/>
<feature type="domain" description="Aminoglycoside phosphotransferase" evidence="10">
    <location>
        <begin position="32"/>
        <end position="271"/>
    </location>
</feature>
<keyword evidence="12" id="KW-1185">Reference proteome</keyword>
<comment type="function">
    <text evidence="7">Catalyzes the GTP-dependent phosphorylation of 5-hydroxy-L-lysine.</text>
</comment>
<dbReference type="PANTHER" id="PTHR21064:SF1">
    <property type="entry name" value="HYDROXYLYSINE KINASE"/>
    <property type="match status" value="1"/>
</dbReference>
<evidence type="ECO:0000259" key="10">
    <source>
        <dbReference type="Pfam" id="PF01636"/>
    </source>
</evidence>
<dbReference type="InterPro" id="IPR050249">
    <property type="entry name" value="Pseudomonas-type_ThrB"/>
</dbReference>
<comment type="similarity">
    <text evidence="2">Belongs to the aminoglycoside phosphotransferase family.</text>
</comment>
<evidence type="ECO:0000256" key="6">
    <source>
        <dbReference type="ARBA" id="ARBA00036820"/>
    </source>
</evidence>
<dbReference type="SUPFAM" id="SSF56112">
    <property type="entry name" value="Protein kinase-like (PK-like)"/>
    <property type="match status" value="1"/>
</dbReference>
<gene>
    <name evidence="11" type="ORF">CCMP2556_LOCUS20643</name>
</gene>
<dbReference type="EC" id="2.7.1.81" evidence="8"/>
<evidence type="ECO:0000313" key="12">
    <source>
        <dbReference type="Proteomes" id="UP001642484"/>
    </source>
</evidence>
<evidence type="ECO:0000256" key="4">
    <source>
        <dbReference type="ARBA" id="ARBA00022679"/>
    </source>
</evidence>
<evidence type="ECO:0000256" key="5">
    <source>
        <dbReference type="ARBA" id="ARBA00022777"/>
    </source>
</evidence>
<keyword evidence="4" id="KW-0808">Transferase</keyword>
<dbReference type="Pfam" id="PF01636">
    <property type="entry name" value="APH"/>
    <property type="match status" value="1"/>
</dbReference>
<keyword evidence="5" id="KW-0418">Kinase</keyword>
<dbReference type="Proteomes" id="UP001642484">
    <property type="component" value="Unassembled WGS sequence"/>
</dbReference>
<dbReference type="InterPro" id="IPR002575">
    <property type="entry name" value="Aminoglycoside_PTrfase"/>
</dbReference>
<reference evidence="11 12" key="1">
    <citation type="submission" date="2024-02" db="EMBL/GenBank/DDBJ databases">
        <authorList>
            <person name="Chen Y."/>
            <person name="Shah S."/>
            <person name="Dougan E. K."/>
            <person name="Thang M."/>
            <person name="Chan C."/>
        </authorList>
    </citation>
    <scope>NUCLEOTIDE SEQUENCE [LARGE SCALE GENOMIC DNA]</scope>
</reference>
<sequence>MEGRPPLEFLVSKLPELLEHFGLQGEFRWKELDSFDDRNLMVTFEDGRKYVVKAHNTLLPSGSLERLDAQDRLMCQLHSQGLPVPEVLYRDGCSTYTLPSPVPALVRILTYLEGDLIKNEAPKSPALLRRIGALCGSVAVALESFDAKGFQWTWAWDMKRLPEVVRSKLPFISADRRPLAERLCHAYAERLCTERPEHGGRLCDVLPHTVLHADLNDTNLLFADDEVVGVIDFGDSIHSCRIFEPGITAGYFSLGQADPVLVLSEVLRGYLQRVPWEISEDEVLAYFHVARGRILLSVAFAAENRHLEPDNEYLAHTAEPGWAVLTALDCEAEVLPRLRALVTDEKGSKPP</sequence>
<evidence type="ECO:0000313" key="11">
    <source>
        <dbReference type="EMBL" id="CAK9037334.1"/>
    </source>
</evidence>
<comment type="catalytic activity">
    <reaction evidence="6">
        <text>(5R)-5-hydroxy-L-lysine + GTP = (5R)-5-phosphooxy-L-lysine + GDP + H(+)</text>
        <dbReference type="Rhea" id="RHEA:19049"/>
        <dbReference type="ChEBI" id="CHEBI:15378"/>
        <dbReference type="ChEBI" id="CHEBI:37565"/>
        <dbReference type="ChEBI" id="CHEBI:57882"/>
        <dbReference type="ChEBI" id="CHEBI:58189"/>
        <dbReference type="ChEBI" id="CHEBI:58357"/>
        <dbReference type="EC" id="2.7.1.81"/>
    </reaction>
</comment>
<keyword evidence="3" id="KW-0963">Cytoplasm</keyword>
<name>A0ABP0LDU2_9DINO</name>
<evidence type="ECO:0000256" key="9">
    <source>
        <dbReference type="ARBA" id="ARBA00040505"/>
    </source>
</evidence>
<evidence type="ECO:0000256" key="2">
    <source>
        <dbReference type="ARBA" id="ARBA00006219"/>
    </source>
</evidence>
<dbReference type="PANTHER" id="PTHR21064">
    <property type="entry name" value="AMINOGLYCOSIDE PHOSPHOTRANSFERASE DOMAIN-CONTAINING PROTEIN-RELATED"/>
    <property type="match status" value="1"/>
</dbReference>
<protein>
    <recommendedName>
        <fullName evidence="9">Hydroxylysine kinase</fullName>
        <ecNumber evidence="8">2.7.1.81</ecNumber>
    </recommendedName>
</protein>
<comment type="caution">
    <text evidence="11">The sequence shown here is derived from an EMBL/GenBank/DDBJ whole genome shotgun (WGS) entry which is preliminary data.</text>
</comment>
<evidence type="ECO:0000256" key="8">
    <source>
        <dbReference type="ARBA" id="ARBA00038873"/>
    </source>
</evidence>
<dbReference type="InterPro" id="IPR011009">
    <property type="entry name" value="Kinase-like_dom_sf"/>
</dbReference>